<protein>
    <submittedName>
        <fullName evidence="1">Animal glycogenin, Glycosyltransferase Family 8-like protein</fullName>
    </submittedName>
</protein>
<evidence type="ECO:0000313" key="1">
    <source>
        <dbReference type="EMBL" id="AEG94353.1"/>
    </source>
</evidence>
<dbReference type="HOGENOM" id="CLU_983087_0_0_4"/>
<dbReference type="InterPro" id="IPR050587">
    <property type="entry name" value="GNT1/Glycosyltrans_8"/>
</dbReference>
<sequence>MKAYVTLLSTADYLPGVLCLAKSLRATGTPHPLVVGLSASLPAECDEVLRQAQLPTVRLPAASPVPRTMEQNGHHWGRTFDKLHLFGLAHYSKLVYLDSDMLVLSSLDELFERPHLSAVPAGRLVHPDWDRLNSGLMVIEPDADLPRAIGNRLDNALATAAQAGNQAIGDQDLINAWAPGWPSSGLQLDEGYNVFDSLLDDYLDRGYALPTQPGGDGAKPVKVVHFIGPVKPWHPRALGRHWLRSLQGRTSPAQRQMFRLYRHWLRQPLRPTSAAPYRPAPGA</sequence>
<dbReference type="InterPro" id="IPR029044">
    <property type="entry name" value="Nucleotide-diphossugar_trans"/>
</dbReference>
<keyword evidence="1" id="KW-0808">Transferase</keyword>
<dbReference type="PANTHER" id="PTHR11183">
    <property type="entry name" value="GLYCOGENIN SUBFAMILY MEMBER"/>
    <property type="match status" value="1"/>
</dbReference>
<dbReference type="EMBL" id="CP000245">
    <property type="protein sequence ID" value="AEG94353.1"/>
    <property type="molecule type" value="Genomic_DNA"/>
</dbReference>
<accession>F5XY28</accession>
<reference evidence="2" key="1">
    <citation type="submission" date="2006-01" db="EMBL/GenBank/DDBJ databases">
        <title>Genome of the cyst-dividing bacterium Ramlibacter tataouinensis.</title>
        <authorList>
            <person name="Barakat M."/>
            <person name="Ortet P."/>
            <person name="De Luca G."/>
            <person name="Jourlin-Castelli C."/>
            <person name="Ansaldi M."/>
            <person name="Py B."/>
            <person name="Fichant G."/>
            <person name="Coutinho P."/>
            <person name="Voulhoux R."/>
            <person name="Bastien O."/>
            <person name="Roy S."/>
            <person name="Marechal E."/>
            <person name="Henrissat B."/>
            <person name="Quentin Y."/>
            <person name="Noirot P."/>
            <person name="Filloux A."/>
            <person name="Mejean V."/>
            <person name="DuBow M."/>
            <person name="Barras F."/>
            <person name="Heulin T."/>
        </authorList>
    </citation>
    <scope>NUCLEOTIDE SEQUENCE [LARGE SCALE GENOMIC DNA]</scope>
    <source>
        <strain evidence="2">ATCC BAA-407 / DSM 14655 / LMG 21543 / TTB310</strain>
    </source>
</reference>
<reference evidence="1 2" key="2">
    <citation type="journal article" date="2011" name="PLoS ONE">
        <title>The Cyst-Dividing Bacterium Ramlibacter tataouinensis TTB310 Genome Reveals a Well-Stocked Toolbox for Adaptation to a Desert Environment.</title>
        <authorList>
            <person name="De Luca G."/>
            <person name="Barakat M."/>
            <person name="Ortet P."/>
            <person name="Fochesato S."/>
            <person name="Jourlin-Castelli C."/>
            <person name="Ansaldi M."/>
            <person name="Py B."/>
            <person name="Fichant G."/>
            <person name="Coutinho P.M."/>
            <person name="Voulhoux R."/>
            <person name="Bastien O."/>
            <person name="Marechal E."/>
            <person name="Henrissat B."/>
            <person name="Quentin Y."/>
            <person name="Noirot P."/>
            <person name="Filloux A."/>
            <person name="Mejean V."/>
            <person name="Dubow M.S."/>
            <person name="Barras F."/>
            <person name="Barbe V."/>
            <person name="Weissenbach J."/>
            <person name="Mihalcescu I."/>
            <person name="Vermeglio A."/>
            <person name="Achouak W."/>
            <person name="Heulin T."/>
        </authorList>
    </citation>
    <scope>NUCLEOTIDE SEQUENCE [LARGE SCALE GENOMIC DNA]</scope>
    <source>
        <strain evidence="2">ATCC BAA-407 / DSM 14655 / LMG 21543 / TTB310</strain>
    </source>
</reference>
<dbReference type="eggNOG" id="COG1442">
    <property type="taxonomic scope" value="Bacteria"/>
</dbReference>
<dbReference type="AlphaFoldDB" id="F5XY28"/>
<gene>
    <name evidence="1" type="ordered locus">Rta_32410</name>
</gene>
<dbReference type="RefSeq" id="WP_013902584.1">
    <property type="nucleotide sequence ID" value="NC_015677.1"/>
</dbReference>
<dbReference type="STRING" id="365046.Rta_32410"/>
<dbReference type="Proteomes" id="UP000008385">
    <property type="component" value="Chromosome"/>
</dbReference>
<name>F5XY28_RAMTT</name>
<dbReference type="KEGG" id="rta:Rta_32410"/>
<dbReference type="OrthoDB" id="5672604at2"/>
<evidence type="ECO:0000313" key="2">
    <source>
        <dbReference type="Proteomes" id="UP000008385"/>
    </source>
</evidence>
<dbReference type="InterPro" id="IPR002495">
    <property type="entry name" value="Glyco_trans_8"/>
</dbReference>
<dbReference type="Gene3D" id="3.90.550.10">
    <property type="entry name" value="Spore Coat Polysaccharide Biosynthesis Protein SpsA, Chain A"/>
    <property type="match status" value="1"/>
</dbReference>
<proteinExistence type="predicted"/>
<dbReference type="Pfam" id="PF01501">
    <property type="entry name" value="Glyco_transf_8"/>
    <property type="match status" value="1"/>
</dbReference>
<dbReference type="SUPFAM" id="SSF53448">
    <property type="entry name" value="Nucleotide-diphospho-sugar transferases"/>
    <property type="match status" value="1"/>
</dbReference>
<dbReference type="GO" id="GO:0016757">
    <property type="term" value="F:glycosyltransferase activity"/>
    <property type="evidence" value="ECO:0007669"/>
    <property type="project" value="InterPro"/>
</dbReference>
<organism evidence="1 2">
    <name type="scientific">Ramlibacter tataouinensis (strain ATCC BAA-407 / DSM 14655 / LMG 21543 / TTB310)</name>
    <dbReference type="NCBI Taxonomy" id="365046"/>
    <lineage>
        <taxon>Bacteria</taxon>
        <taxon>Pseudomonadati</taxon>
        <taxon>Pseudomonadota</taxon>
        <taxon>Betaproteobacteria</taxon>
        <taxon>Burkholderiales</taxon>
        <taxon>Comamonadaceae</taxon>
        <taxon>Ramlibacter</taxon>
    </lineage>
</organism>
<keyword evidence="2" id="KW-1185">Reference proteome</keyword>